<evidence type="ECO:0000313" key="2">
    <source>
        <dbReference type="Proteomes" id="UP000814140"/>
    </source>
</evidence>
<organism evidence="1 2">
    <name type="scientific">Artomyces pyxidatus</name>
    <dbReference type="NCBI Taxonomy" id="48021"/>
    <lineage>
        <taxon>Eukaryota</taxon>
        <taxon>Fungi</taxon>
        <taxon>Dikarya</taxon>
        <taxon>Basidiomycota</taxon>
        <taxon>Agaricomycotina</taxon>
        <taxon>Agaricomycetes</taxon>
        <taxon>Russulales</taxon>
        <taxon>Auriscalpiaceae</taxon>
        <taxon>Artomyces</taxon>
    </lineage>
</organism>
<proteinExistence type="predicted"/>
<dbReference type="Proteomes" id="UP000814140">
    <property type="component" value="Unassembled WGS sequence"/>
</dbReference>
<evidence type="ECO:0000313" key="1">
    <source>
        <dbReference type="EMBL" id="KAI0055436.1"/>
    </source>
</evidence>
<reference evidence="1" key="1">
    <citation type="submission" date="2021-03" db="EMBL/GenBank/DDBJ databases">
        <authorList>
            <consortium name="DOE Joint Genome Institute"/>
            <person name="Ahrendt S."/>
            <person name="Looney B.P."/>
            <person name="Miyauchi S."/>
            <person name="Morin E."/>
            <person name="Drula E."/>
            <person name="Courty P.E."/>
            <person name="Chicoki N."/>
            <person name="Fauchery L."/>
            <person name="Kohler A."/>
            <person name="Kuo A."/>
            <person name="Labutti K."/>
            <person name="Pangilinan J."/>
            <person name="Lipzen A."/>
            <person name="Riley R."/>
            <person name="Andreopoulos W."/>
            <person name="He G."/>
            <person name="Johnson J."/>
            <person name="Barry K.W."/>
            <person name="Grigoriev I.V."/>
            <person name="Nagy L."/>
            <person name="Hibbett D."/>
            <person name="Henrissat B."/>
            <person name="Matheny P.B."/>
            <person name="Labbe J."/>
            <person name="Martin F."/>
        </authorList>
    </citation>
    <scope>NUCLEOTIDE SEQUENCE</scope>
    <source>
        <strain evidence="1">HHB10654</strain>
    </source>
</reference>
<comment type="caution">
    <text evidence="1">The sequence shown here is derived from an EMBL/GenBank/DDBJ whole genome shotgun (WGS) entry which is preliminary data.</text>
</comment>
<dbReference type="EMBL" id="MU277292">
    <property type="protein sequence ID" value="KAI0055436.1"/>
    <property type="molecule type" value="Genomic_DNA"/>
</dbReference>
<accession>A0ACB8SHT9</accession>
<sequence length="601" mass="63968">MLQHLLLLAPLVHVAFARLFTDPAHLLKSEYDFVVVGAGTAGNVIASRLTEDPANSVLVIEAGATNFSNEDILAIEVPFTASNALGNASIIWNYVTQPQVAVDDRVIPYQRGRVLGGSSSINFLVYTRGSRDDFDRFARVTGDSGWSWDVIFPFILKAENLTDPVDHHNTTGQFNPVVHGHSGPVLTTLPGFPSALDPRILAVTQSNPAQFPFNLDANSGNTIGVGWTQTTAGLGQRSSSATAYLQPALNRPNLDVLINTQVTRLINIANKSAVPDLREVEFALNSTSKRFTVRASKEVVLSAGAVNTPQLLLLSGVGNSSSLSALGIHTVVNSPFVGQNLQDHPLLANQWLVNSNTTLDDISRNATLSADLLAQWEETRTGQFADGGGGLNQFAWLRLPANSSVFDGFKDPSAGPTSAHIELFPVNEFVSFSDPTPDTGSFITFVTNTVSPASRGTISLVSADPFTFPAIDPAFLTHPLDMAIAIEAVRTASAFLATPPFEGFIIEPFGALANATTDAELEAYARAGTSTFWHPCCTTKAGNSSDKTAVVEANLLLKGATGVRVVDASVFPFIPAAHLQAPVYAVAERAAHLIQLAWAGK</sequence>
<reference evidence="1" key="2">
    <citation type="journal article" date="2022" name="New Phytol.">
        <title>Evolutionary transition to the ectomycorrhizal habit in the genomes of a hyperdiverse lineage of mushroom-forming fungi.</title>
        <authorList>
            <person name="Looney B."/>
            <person name="Miyauchi S."/>
            <person name="Morin E."/>
            <person name="Drula E."/>
            <person name="Courty P.E."/>
            <person name="Kohler A."/>
            <person name="Kuo A."/>
            <person name="LaButti K."/>
            <person name="Pangilinan J."/>
            <person name="Lipzen A."/>
            <person name="Riley R."/>
            <person name="Andreopoulos W."/>
            <person name="He G."/>
            <person name="Johnson J."/>
            <person name="Nolan M."/>
            <person name="Tritt A."/>
            <person name="Barry K.W."/>
            <person name="Grigoriev I.V."/>
            <person name="Nagy L.G."/>
            <person name="Hibbett D."/>
            <person name="Henrissat B."/>
            <person name="Matheny P.B."/>
            <person name="Labbe J."/>
            <person name="Martin F.M."/>
        </authorList>
    </citation>
    <scope>NUCLEOTIDE SEQUENCE</scope>
    <source>
        <strain evidence="1">HHB10654</strain>
    </source>
</reference>
<gene>
    <name evidence="1" type="ORF">BV25DRAFT_1928598</name>
</gene>
<name>A0ACB8SHT9_9AGAM</name>
<keyword evidence="2" id="KW-1185">Reference proteome</keyword>
<protein>
    <submittedName>
        <fullName evidence="1">Aryl-alcohol oxidase-like protein</fullName>
    </submittedName>
</protein>